<reference evidence="1 2" key="1">
    <citation type="submission" date="2014-03" db="EMBL/GenBank/DDBJ databases">
        <title>Draft genome of the hookworm Oesophagostomum dentatum.</title>
        <authorList>
            <person name="Mitreva M."/>
        </authorList>
    </citation>
    <scope>NUCLEOTIDE SEQUENCE [LARGE SCALE GENOMIC DNA]</scope>
    <source>
        <strain evidence="1 2">OD-Hann</strain>
    </source>
</reference>
<protein>
    <submittedName>
        <fullName evidence="1">Uncharacterized protein</fullName>
    </submittedName>
</protein>
<dbReference type="EMBL" id="KN559516">
    <property type="protein sequence ID" value="KHJ86748.1"/>
    <property type="molecule type" value="Genomic_DNA"/>
</dbReference>
<sequence>MEQESLGDKSFVVYRMIADCRVKVGEAGVSSDEEDEDLSLPISKGVALHTARSTLFTPNMKDLDLHQPTQMDDVKTMLKKYKKLRREEPHAPSLDITGIDLDDVYERAGVLAQSEKIKQTMEALEKNLKK</sequence>
<organism evidence="1 2">
    <name type="scientific">Oesophagostomum dentatum</name>
    <name type="common">Nodular worm</name>
    <dbReference type="NCBI Taxonomy" id="61180"/>
    <lineage>
        <taxon>Eukaryota</taxon>
        <taxon>Metazoa</taxon>
        <taxon>Ecdysozoa</taxon>
        <taxon>Nematoda</taxon>
        <taxon>Chromadorea</taxon>
        <taxon>Rhabditida</taxon>
        <taxon>Rhabditina</taxon>
        <taxon>Rhabditomorpha</taxon>
        <taxon>Strongyloidea</taxon>
        <taxon>Strongylidae</taxon>
        <taxon>Oesophagostomum</taxon>
    </lineage>
</organism>
<keyword evidence="2" id="KW-1185">Reference proteome</keyword>
<evidence type="ECO:0000313" key="1">
    <source>
        <dbReference type="EMBL" id="KHJ86748.1"/>
    </source>
</evidence>
<proteinExistence type="predicted"/>
<gene>
    <name evidence="1" type="ORF">OESDEN_13493</name>
</gene>
<name>A0A0B1SN52_OESDE</name>
<accession>A0A0B1SN52</accession>
<dbReference type="AlphaFoldDB" id="A0A0B1SN52"/>
<dbReference type="Proteomes" id="UP000053660">
    <property type="component" value="Unassembled WGS sequence"/>
</dbReference>
<evidence type="ECO:0000313" key="2">
    <source>
        <dbReference type="Proteomes" id="UP000053660"/>
    </source>
</evidence>
<dbReference type="OrthoDB" id="70874at2759"/>